<proteinExistence type="predicted"/>
<dbReference type="RefSeq" id="WP_073597201.1">
    <property type="nucleotide sequence ID" value="NZ_MRCE01000059.1"/>
</dbReference>
<feature type="transmembrane region" description="Helical" evidence="1">
    <location>
        <begin position="92"/>
        <end position="112"/>
    </location>
</feature>
<evidence type="ECO:0000256" key="1">
    <source>
        <dbReference type="SAM" id="Phobius"/>
    </source>
</evidence>
<name>A0A1U7I3Q2_9CYAN</name>
<dbReference type="PANTHER" id="PTHR34679:SF2">
    <property type="entry name" value="OS02G0122500 PROTEIN"/>
    <property type="match status" value="1"/>
</dbReference>
<keyword evidence="1" id="KW-0812">Transmembrane</keyword>
<dbReference type="Proteomes" id="UP000185860">
    <property type="component" value="Unassembled WGS sequence"/>
</dbReference>
<reference evidence="2 3" key="1">
    <citation type="submission" date="2016-11" db="EMBL/GenBank/DDBJ databases">
        <title>Draft Genome Sequences of Nine Cyanobacterial Strains from Diverse Habitats.</title>
        <authorList>
            <person name="Zhu T."/>
            <person name="Hou S."/>
            <person name="Lu X."/>
            <person name="Hess W.R."/>
        </authorList>
    </citation>
    <scope>NUCLEOTIDE SEQUENCE [LARGE SCALE GENOMIC DNA]</scope>
    <source>
        <strain evidence="2 3">IAM M-71</strain>
    </source>
</reference>
<dbReference type="OrthoDB" id="462136at2"/>
<evidence type="ECO:0000313" key="3">
    <source>
        <dbReference type="Proteomes" id="UP000185860"/>
    </source>
</evidence>
<dbReference type="STRING" id="454136.NIES2119_30235"/>
<feature type="transmembrane region" description="Helical" evidence="1">
    <location>
        <begin position="63"/>
        <end position="86"/>
    </location>
</feature>
<keyword evidence="1" id="KW-1133">Transmembrane helix</keyword>
<feature type="transmembrane region" description="Helical" evidence="1">
    <location>
        <begin position="6"/>
        <end position="32"/>
    </location>
</feature>
<organism evidence="2 3">
    <name type="scientific">[Phormidium ambiguum] IAM M-71</name>
    <dbReference type="NCBI Taxonomy" id="454136"/>
    <lineage>
        <taxon>Bacteria</taxon>
        <taxon>Bacillati</taxon>
        <taxon>Cyanobacteriota</taxon>
        <taxon>Cyanophyceae</taxon>
        <taxon>Oscillatoriophycideae</taxon>
        <taxon>Aerosakkonematales</taxon>
        <taxon>Aerosakkonemataceae</taxon>
        <taxon>Floridanema</taxon>
    </lineage>
</organism>
<accession>A0A1U7I3Q2</accession>
<sequence length="159" mass="17279">MNSDSIIFKSLIAFAHPLLMLATLGGGFYALYLGLQVRRTRTADKEERKELIKGKYNQKHFQIGSILLAIWVIGGIGGMAATYTLFHKLFVSPHLILGLLSVGVVAIAAAFAPLMQQGQEWARVAHITIATTMIGLVLAQTYTGLQIVQKLLNDLLGTA</sequence>
<dbReference type="Pfam" id="PF13301">
    <property type="entry name" value="DUF4079"/>
    <property type="match status" value="1"/>
</dbReference>
<dbReference type="InterPro" id="IPR025067">
    <property type="entry name" value="DUF4079"/>
</dbReference>
<feature type="transmembrane region" description="Helical" evidence="1">
    <location>
        <begin position="124"/>
        <end position="145"/>
    </location>
</feature>
<dbReference type="EMBL" id="MRCE01000059">
    <property type="protein sequence ID" value="OKH30770.1"/>
    <property type="molecule type" value="Genomic_DNA"/>
</dbReference>
<comment type="caution">
    <text evidence="2">The sequence shown here is derived from an EMBL/GenBank/DDBJ whole genome shotgun (WGS) entry which is preliminary data.</text>
</comment>
<evidence type="ECO:0000313" key="2">
    <source>
        <dbReference type="EMBL" id="OKH30770.1"/>
    </source>
</evidence>
<keyword evidence="1" id="KW-0472">Membrane</keyword>
<dbReference type="PANTHER" id="PTHR34679">
    <property type="match status" value="1"/>
</dbReference>
<dbReference type="AlphaFoldDB" id="A0A1U7I3Q2"/>
<protein>
    <recommendedName>
        <fullName evidence="4">DUF4079 domain-containing protein</fullName>
    </recommendedName>
</protein>
<evidence type="ECO:0008006" key="4">
    <source>
        <dbReference type="Google" id="ProtNLM"/>
    </source>
</evidence>
<gene>
    <name evidence="2" type="ORF">NIES2119_30235</name>
</gene>